<dbReference type="GeneTree" id="ENSGT01050000244857"/>
<comment type="subcellular location">
    <subcellularLocation>
        <location evidence="1 9">Golgi apparatus</location>
        <location evidence="1 9">Golgi stack membrane</location>
        <topology evidence="1 9">Single-pass type II membrane protein</topology>
    </subcellularLocation>
</comment>
<evidence type="ECO:0000313" key="12">
    <source>
        <dbReference type="Ensembl" id="ENSACLP00000053467.1"/>
    </source>
</evidence>
<reference evidence="12 13" key="1">
    <citation type="submission" date="2018-05" db="EMBL/GenBank/DDBJ databases">
        <authorList>
            <person name="Datahose"/>
        </authorList>
    </citation>
    <scope>NUCLEOTIDE SEQUENCE</scope>
</reference>
<dbReference type="SUPFAM" id="SSF53448">
    <property type="entry name" value="Nucleotide-diphospho-sugar transferases"/>
    <property type="match status" value="1"/>
</dbReference>
<reference evidence="12" key="3">
    <citation type="submission" date="2025-08" db="UniProtKB">
        <authorList>
            <consortium name="Ensembl"/>
        </authorList>
    </citation>
    <scope>IDENTIFICATION</scope>
</reference>
<dbReference type="GO" id="GO:0032580">
    <property type="term" value="C:Golgi cisterna membrane"/>
    <property type="evidence" value="ECO:0007669"/>
    <property type="project" value="UniProtKB-SubCell"/>
</dbReference>
<dbReference type="PROSITE" id="PS51820">
    <property type="entry name" value="PA14"/>
    <property type="match status" value="1"/>
</dbReference>
<dbReference type="PANTHER" id="PTHR12369">
    <property type="entry name" value="CHONDROITIN SYNTHASE"/>
    <property type="match status" value="1"/>
</dbReference>
<keyword evidence="6" id="KW-1133">Transmembrane helix</keyword>
<dbReference type="InterPro" id="IPR008428">
    <property type="entry name" value="Chond_GalNAc"/>
</dbReference>
<comment type="function">
    <text evidence="9">Transfers N-acetylgalactosamine (GalNAc) from UDP-GalNAc to N-acetylglucosamine-beta-benzyl with a beta-1,4-linkage to form N,N'-diacetyllactosediamine, GalNAc-beta-1,4-GlcNAc structures in N-linked glycans and probably O-linked glycans.</text>
</comment>
<reference evidence="12" key="4">
    <citation type="submission" date="2025-09" db="UniProtKB">
        <authorList>
            <consortium name="Ensembl"/>
        </authorList>
    </citation>
    <scope>IDENTIFICATION</scope>
</reference>
<evidence type="ECO:0000313" key="13">
    <source>
        <dbReference type="Proteomes" id="UP000265100"/>
    </source>
</evidence>
<dbReference type="AlphaFoldDB" id="A0AAX7TA20"/>
<keyword evidence="5 9" id="KW-0735">Signal-anchor</keyword>
<name>A0AAX7TA20_ASTCA</name>
<reference evidence="13" key="2">
    <citation type="submission" date="2023-03" db="EMBL/GenBank/DDBJ databases">
        <authorList>
            <consortium name="Wellcome Sanger Institute Data Sharing"/>
        </authorList>
    </citation>
    <scope>NUCLEOTIDE SEQUENCE [LARGE SCALE GENOMIC DNA]</scope>
</reference>
<evidence type="ECO:0000256" key="4">
    <source>
        <dbReference type="ARBA" id="ARBA00022692"/>
    </source>
</evidence>
<dbReference type="InterPro" id="IPR029044">
    <property type="entry name" value="Nucleotide-diphossugar_trans"/>
</dbReference>
<feature type="region of interest" description="Disordered" evidence="10">
    <location>
        <begin position="415"/>
        <end position="528"/>
    </location>
</feature>
<keyword evidence="8" id="KW-0472">Membrane</keyword>
<keyword evidence="7 9" id="KW-0333">Golgi apparatus</keyword>
<dbReference type="Ensembl" id="ENSACLT00000076973.1">
    <property type="protein sequence ID" value="ENSACLP00000053467.1"/>
    <property type="gene ID" value="ENSACLG00000023227.2"/>
</dbReference>
<sequence>MITSFFPLKKLRRNGKYLLFGAILLAGLVAVYHEMVAAKEWRSDMNPITDADHVSWRRDVFENRAKKDHQPNTVGDSSAWVSSYAPQPWKPEYKGQANLHVFEDWCGSSTADLRKNLHYPLYPHSRTTVEKLAVSPQWTNYGLRIFGYLHPHTDGDFVFAVSSDDNSEFWLSTDDSPLNLKLIAWVGMTGKEWTAPGEFEKYSSQTSRPVWLSAQRRYFFEVIHKQNDEGTDHVEVAWLQLDYSSLFKVIDSKYISLYTNESALSMNDVAHIPQTAASHRQTPTKQRSADADMLIEDRRDSFYKVRMLNSKYLQGVLPDCSYNPSYTIKDFPLLRYQGLQFVHLSYIYPNDYTRLTHMETQTSCFYSERQNNLPILGNKKDLKANQQPVVQSEQLGSKQDQIQKFGKTNNTEIQRLNNSQPEKPPVAKQRRFVTKQKELQLPNSKRFTPPKRDFNHPLKRSNQRDLDGKKSPNDKDMELTMPQQQDLENSIVRGKKIAKGNIDKRWSDRKEGEEDELSNRAEKRKDTTEGEKRYFWERQEDFEGTDDEDLTPAPVFDTQVNWNQTFHVNHLDLQAQRSDWIDLQCNISGNLLLHSNDALPILVRVVNMVKRVDDFQGSRYLLELELKDVNGQLLRVSHYIYALVTNSWSNGWDSDFQQSKSKTLLCNPVGFRWNPVAMVHFIVPVKNQARWVQQLITDMEELFKITGDSNFNLIITDYKSTDMDVRKALEKSSLPRYQYVKMDGNFERSAGLQAGIDLITDDHSIVFLCDLHIHFPPSIIDTIRMHCVEGYMAFAPIVMRLGCGNTPLEARGYWEINGFGLLGIYKSDLDTVGGMNTKEFTDRWGGEDWELLDRILEAGLEVERIYLRNFFHHYHSKRGMWNRRMSTSPR</sequence>
<comment type="catalytic activity">
    <reaction evidence="9">
        <text>an N-acetyl-beta-D-glucosaminyl derivative + UDP-N-acetyl-alpha-D-galactosamine = an N-acetyl-beta-D-galactosaminyl-(1-&gt;4)-N-acetyl-beta-D-glucosaminyl derivative + UDP + H(+)</text>
        <dbReference type="Rhea" id="RHEA:20493"/>
        <dbReference type="ChEBI" id="CHEBI:15378"/>
        <dbReference type="ChEBI" id="CHEBI:58223"/>
        <dbReference type="ChEBI" id="CHEBI:61631"/>
        <dbReference type="ChEBI" id="CHEBI:67138"/>
        <dbReference type="ChEBI" id="CHEBI:138027"/>
        <dbReference type="EC" id="2.4.1.244"/>
    </reaction>
</comment>
<keyword evidence="4" id="KW-0812">Transmembrane</keyword>
<dbReference type="Pfam" id="PF05679">
    <property type="entry name" value="CHGN"/>
    <property type="match status" value="1"/>
</dbReference>
<dbReference type="GO" id="GO:0033842">
    <property type="term" value="F:N-acetyl-beta-glucosaminyl-derivative 4-beta-N-acetylgalactosaminyltransferase activity"/>
    <property type="evidence" value="ECO:0007669"/>
    <property type="project" value="UniProtKB-EC"/>
</dbReference>
<evidence type="ECO:0000256" key="7">
    <source>
        <dbReference type="ARBA" id="ARBA00023034"/>
    </source>
</evidence>
<evidence type="ECO:0000256" key="1">
    <source>
        <dbReference type="ARBA" id="ARBA00004447"/>
    </source>
</evidence>
<dbReference type="InterPro" id="IPR037524">
    <property type="entry name" value="PA14/GLEYA"/>
</dbReference>
<evidence type="ECO:0000256" key="2">
    <source>
        <dbReference type="ARBA" id="ARBA00009239"/>
    </source>
</evidence>
<accession>A0AAX7TA20</accession>
<feature type="compositionally biased region" description="Basic and acidic residues" evidence="10">
    <location>
        <begin position="501"/>
        <end position="528"/>
    </location>
</feature>
<dbReference type="PANTHER" id="PTHR12369:SF15">
    <property type="entry name" value="BETA-1,4-N-ACETYLGALACTOSAMINYLTRANSFERASE 3"/>
    <property type="match status" value="1"/>
</dbReference>
<evidence type="ECO:0000256" key="9">
    <source>
        <dbReference type="RuleBase" id="RU364016"/>
    </source>
</evidence>
<dbReference type="SMART" id="SM00758">
    <property type="entry name" value="PA14"/>
    <property type="match status" value="1"/>
</dbReference>
<proteinExistence type="inferred from homology"/>
<organism evidence="12 13">
    <name type="scientific">Astatotilapia calliptera</name>
    <name type="common">Eastern happy</name>
    <name type="synonym">Chromis callipterus</name>
    <dbReference type="NCBI Taxonomy" id="8154"/>
    <lineage>
        <taxon>Eukaryota</taxon>
        <taxon>Metazoa</taxon>
        <taxon>Chordata</taxon>
        <taxon>Craniata</taxon>
        <taxon>Vertebrata</taxon>
        <taxon>Euteleostomi</taxon>
        <taxon>Actinopterygii</taxon>
        <taxon>Neopterygii</taxon>
        <taxon>Teleostei</taxon>
        <taxon>Neoteleostei</taxon>
        <taxon>Acanthomorphata</taxon>
        <taxon>Ovalentaria</taxon>
        <taxon>Cichlomorphae</taxon>
        <taxon>Cichliformes</taxon>
        <taxon>Cichlidae</taxon>
        <taxon>African cichlids</taxon>
        <taxon>Pseudocrenilabrinae</taxon>
        <taxon>Haplochromini</taxon>
        <taxon>Astatotilapia</taxon>
    </lineage>
</organism>
<evidence type="ECO:0000256" key="5">
    <source>
        <dbReference type="ARBA" id="ARBA00022968"/>
    </source>
</evidence>
<dbReference type="Proteomes" id="UP000265100">
    <property type="component" value="Chromosome 7"/>
</dbReference>
<dbReference type="InterPro" id="IPR011658">
    <property type="entry name" value="PA14_dom"/>
</dbReference>
<dbReference type="InterPro" id="IPR051227">
    <property type="entry name" value="CS_glycosyltransferase"/>
</dbReference>
<evidence type="ECO:0000256" key="10">
    <source>
        <dbReference type="SAM" id="MobiDB-lite"/>
    </source>
</evidence>
<evidence type="ECO:0000259" key="11">
    <source>
        <dbReference type="PROSITE" id="PS51820"/>
    </source>
</evidence>
<evidence type="ECO:0000256" key="6">
    <source>
        <dbReference type="ARBA" id="ARBA00022989"/>
    </source>
</evidence>
<keyword evidence="13" id="KW-1185">Reference proteome</keyword>
<dbReference type="Gene3D" id="3.90.550.10">
    <property type="entry name" value="Spore Coat Polysaccharide Biosynthesis Protein SpsA, Chain A"/>
    <property type="match status" value="1"/>
</dbReference>
<feature type="domain" description="PA14" evidence="11">
    <location>
        <begin position="92"/>
        <end position="254"/>
    </location>
</feature>
<evidence type="ECO:0000256" key="3">
    <source>
        <dbReference type="ARBA" id="ARBA00022679"/>
    </source>
</evidence>
<comment type="similarity">
    <text evidence="2 9">Belongs to the chondroitin N-acetylgalactosaminyltransferase family.</text>
</comment>
<evidence type="ECO:0000256" key="8">
    <source>
        <dbReference type="ARBA" id="ARBA00023136"/>
    </source>
</evidence>
<keyword evidence="3 9" id="KW-0808">Transferase</keyword>
<protein>
    <recommendedName>
        <fullName evidence="9">Beta-1,4-N-acetylgalactosaminyltransferase</fullName>
        <ecNumber evidence="9">2.4.1.244</ecNumber>
    </recommendedName>
</protein>
<feature type="compositionally biased region" description="Basic and acidic residues" evidence="10">
    <location>
        <begin position="450"/>
        <end position="478"/>
    </location>
</feature>
<dbReference type="EC" id="2.4.1.244" evidence="9"/>